<reference evidence="1 2" key="1">
    <citation type="submission" date="2019-04" db="EMBL/GenBank/DDBJ databases">
        <title>Flavobacterium sp. strain DS2-A Genome sequencing and assembly.</title>
        <authorList>
            <person name="Kim I."/>
        </authorList>
    </citation>
    <scope>NUCLEOTIDE SEQUENCE [LARGE SCALE GENOMIC DNA]</scope>
    <source>
        <strain evidence="1 2">DS2-A</strain>
    </source>
</reference>
<dbReference type="Pfam" id="PF01904">
    <property type="entry name" value="DUF72"/>
    <property type="match status" value="1"/>
</dbReference>
<sequence>MKQEVNIGCSSFNNAYWKSIFYPEELPKSKWFDFYCTHFGTYEMNGTFYKPPTVKSMDNWYHKVPGDFLFSVKAPKDITHIKKMSGCEGLIEDFYTACRLGLREKLGCILFQFPPGYQYSPDKLEDILKNLDPNFENVLEFRHNSWWIPEVWNELSNHNITFCSVSYPGLPDTVFTEAPLVYLRLHGKPELFYSAYSHEELSYLKNLICSSKKSKKAFVYFNNTASQAGILNALEVKALLTPLT</sequence>
<protein>
    <submittedName>
        <fullName evidence="1">DUF72 domain-containing protein</fullName>
    </submittedName>
</protein>
<dbReference type="InterPro" id="IPR036520">
    <property type="entry name" value="UPF0759_sf"/>
</dbReference>
<dbReference type="AlphaFoldDB" id="A0A4Z0LC97"/>
<evidence type="ECO:0000313" key="1">
    <source>
        <dbReference type="EMBL" id="TGD59497.1"/>
    </source>
</evidence>
<keyword evidence="2" id="KW-1185">Reference proteome</keyword>
<dbReference type="RefSeq" id="WP_135524704.1">
    <property type="nucleotide sequence ID" value="NZ_SRLH01000001.1"/>
</dbReference>
<dbReference type="SUPFAM" id="SSF117396">
    <property type="entry name" value="TM1631-like"/>
    <property type="match status" value="1"/>
</dbReference>
<organism evidence="1 2">
    <name type="scientific">Flavobacterium humi</name>
    <dbReference type="NCBI Taxonomy" id="2562683"/>
    <lineage>
        <taxon>Bacteria</taxon>
        <taxon>Pseudomonadati</taxon>
        <taxon>Bacteroidota</taxon>
        <taxon>Flavobacteriia</taxon>
        <taxon>Flavobacteriales</taxon>
        <taxon>Flavobacteriaceae</taxon>
        <taxon>Flavobacterium</taxon>
    </lineage>
</organism>
<dbReference type="OrthoDB" id="9780310at2"/>
<dbReference type="Proteomes" id="UP000297407">
    <property type="component" value="Unassembled WGS sequence"/>
</dbReference>
<dbReference type="EMBL" id="SRLH01000001">
    <property type="protein sequence ID" value="TGD59497.1"/>
    <property type="molecule type" value="Genomic_DNA"/>
</dbReference>
<name>A0A4Z0LC97_9FLAO</name>
<accession>A0A4Z0LC97</accession>
<comment type="caution">
    <text evidence="1">The sequence shown here is derived from an EMBL/GenBank/DDBJ whole genome shotgun (WGS) entry which is preliminary data.</text>
</comment>
<gene>
    <name evidence="1" type="ORF">E4635_00760</name>
</gene>
<evidence type="ECO:0000313" key="2">
    <source>
        <dbReference type="Proteomes" id="UP000297407"/>
    </source>
</evidence>
<dbReference type="PANTHER" id="PTHR30348:SF4">
    <property type="entry name" value="DUF72 DOMAIN-CONTAINING PROTEIN"/>
    <property type="match status" value="1"/>
</dbReference>
<dbReference type="PANTHER" id="PTHR30348">
    <property type="entry name" value="UNCHARACTERIZED PROTEIN YECE"/>
    <property type="match status" value="1"/>
</dbReference>
<dbReference type="Gene3D" id="3.20.20.410">
    <property type="entry name" value="Protein of unknown function UPF0759"/>
    <property type="match status" value="1"/>
</dbReference>
<dbReference type="InterPro" id="IPR002763">
    <property type="entry name" value="DUF72"/>
</dbReference>
<proteinExistence type="predicted"/>